<dbReference type="OrthoDB" id="849973at2"/>
<dbReference type="KEGG" id="pseg:D3H65_13875"/>
<keyword evidence="3" id="KW-1185">Reference proteome</keyword>
<name>A0A3B7MPU0_9BACT</name>
<dbReference type="EMBL" id="CP032157">
    <property type="protein sequence ID" value="AXY75006.1"/>
    <property type="molecule type" value="Genomic_DNA"/>
</dbReference>
<accession>A0A3B7MPU0</accession>
<evidence type="ECO:0000313" key="3">
    <source>
        <dbReference type="Proteomes" id="UP000263900"/>
    </source>
</evidence>
<sequence>MKRILGSLLVIALLATSCGKEISTETNGAGTAPGPGPGTGGSGTPVTGTYQPFSKNSYWKYKQTGAFPGEMTVTSTGQTRTVSGISCGVFNNTSTITNPPSTGEGLFGIKDHNYYSVIKAVSPNTGALLDITFLYMNDTASVNYDWDHVAGTGNGFKIITSGLVLEKGIIMTVEGKTYTDVMHTVVQLQYELPGVGLVPLTDYDYYVAKNIGIIKIKTIADDPMGGGDIRTEMNLVEYSIK</sequence>
<feature type="compositionally biased region" description="Gly residues" evidence="1">
    <location>
        <begin position="31"/>
        <end position="43"/>
    </location>
</feature>
<evidence type="ECO:0000256" key="1">
    <source>
        <dbReference type="SAM" id="MobiDB-lite"/>
    </source>
</evidence>
<proteinExistence type="predicted"/>
<feature type="region of interest" description="Disordered" evidence="1">
    <location>
        <begin position="25"/>
        <end position="47"/>
    </location>
</feature>
<dbReference type="Proteomes" id="UP000263900">
    <property type="component" value="Chromosome"/>
</dbReference>
<organism evidence="2 3">
    <name type="scientific">Paraflavitalea soli</name>
    <dbReference type="NCBI Taxonomy" id="2315862"/>
    <lineage>
        <taxon>Bacteria</taxon>
        <taxon>Pseudomonadati</taxon>
        <taxon>Bacteroidota</taxon>
        <taxon>Chitinophagia</taxon>
        <taxon>Chitinophagales</taxon>
        <taxon>Chitinophagaceae</taxon>
        <taxon>Paraflavitalea</taxon>
    </lineage>
</organism>
<protein>
    <submittedName>
        <fullName evidence="2">Uncharacterized protein</fullName>
    </submittedName>
</protein>
<dbReference type="AlphaFoldDB" id="A0A3B7MPU0"/>
<gene>
    <name evidence="2" type="ORF">D3H65_13875</name>
</gene>
<dbReference type="RefSeq" id="WP_119050888.1">
    <property type="nucleotide sequence ID" value="NZ_CP032157.1"/>
</dbReference>
<dbReference type="PROSITE" id="PS51257">
    <property type="entry name" value="PROKAR_LIPOPROTEIN"/>
    <property type="match status" value="1"/>
</dbReference>
<reference evidence="2 3" key="1">
    <citation type="submission" date="2018-09" db="EMBL/GenBank/DDBJ databases">
        <title>Genome sequencing of strain 6GH32-13.</title>
        <authorList>
            <person name="Weon H.-Y."/>
            <person name="Heo J."/>
            <person name="Kwon S.-W."/>
        </authorList>
    </citation>
    <scope>NUCLEOTIDE SEQUENCE [LARGE SCALE GENOMIC DNA]</scope>
    <source>
        <strain evidence="2 3">5GH32-13</strain>
    </source>
</reference>
<evidence type="ECO:0000313" key="2">
    <source>
        <dbReference type="EMBL" id="AXY75006.1"/>
    </source>
</evidence>